<evidence type="ECO:0000313" key="1">
    <source>
        <dbReference type="EMBL" id="EKC37343.1"/>
    </source>
</evidence>
<dbReference type="Pfam" id="PF13855">
    <property type="entry name" value="LRR_8"/>
    <property type="match status" value="2"/>
</dbReference>
<reference evidence="1" key="1">
    <citation type="journal article" date="2012" name="Nature">
        <title>The oyster genome reveals stress adaptation and complexity of shell formation.</title>
        <authorList>
            <person name="Zhang G."/>
            <person name="Fang X."/>
            <person name="Guo X."/>
            <person name="Li L."/>
            <person name="Luo R."/>
            <person name="Xu F."/>
            <person name="Yang P."/>
            <person name="Zhang L."/>
            <person name="Wang X."/>
            <person name="Qi H."/>
            <person name="Xiong Z."/>
            <person name="Que H."/>
            <person name="Xie Y."/>
            <person name="Holland P.W."/>
            <person name="Paps J."/>
            <person name="Zhu Y."/>
            <person name="Wu F."/>
            <person name="Chen Y."/>
            <person name="Wang J."/>
            <person name="Peng C."/>
            <person name="Meng J."/>
            <person name="Yang L."/>
            <person name="Liu J."/>
            <person name="Wen B."/>
            <person name="Zhang N."/>
            <person name="Huang Z."/>
            <person name="Zhu Q."/>
            <person name="Feng Y."/>
            <person name="Mount A."/>
            <person name="Hedgecock D."/>
            <person name="Xu Z."/>
            <person name="Liu Y."/>
            <person name="Domazet-Loso T."/>
            <person name="Du Y."/>
            <person name="Sun X."/>
            <person name="Zhang S."/>
            <person name="Liu B."/>
            <person name="Cheng P."/>
            <person name="Jiang X."/>
            <person name="Li J."/>
            <person name="Fan D."/>
            <person name="Wang W."/>
            <person name="Fu W."/>
            <person name="Wang T."/>
            <person name="Wang B."/>
            <person name="Zhang J."/>
            <person name="Peng Z."/>
            <person name="Li Y."/>
            <person name="Li N."/>
            <person name="Wang J."/>
            <person name="Chen M."/>
            <person name="He Y."/>
            <person name="Tan F."/>
            <person name="Song X."/>
            <person name="Zheng Q."/>
            <person name="Huang R."/>
            <person name="Yang H."/>
            <person name="Du X."/>
            <person name="Chen L."/>
            <person name="Yang M."/>
            <person name="Gaffney P.M."/>
            <person name="Wang S."/>
            <person name="Luo L."/>
            <person name="She Z."/>
            <person name="Ming Y."/>
            <person name="Huang W."/>
            <person name="Zhang S."/>
            <person name="Huang B."/>
            <person name="Zhang Y."/>
            <person name="Qu T."/>
            <person name="Ni P."/>
            <person name="Miao G."/>
            <person name="Wang J."/>
            <person name="Wang Q."/>
            <person name="Steinberg C.E."/>
            <person name="Wang H."/>
            <person name="Li N."/>
            <person name="Qian L."/>
            <person name="Zhang G."/>
            <person name="Li Y."/>
            <person name="Yang H."/>
            <person name="Liu X."/>
            <person name="Wang J."/>
            <person name="Yin Y."/>
            <person name="Wang J."/>
        </authorList>
    </citation>
    <scope>NUCLEOTIDE SEQUENCE [LARGE SCALE GENOMIC DNA]</scope>
    <source>
        <strain evidence="1">05x7-T-G4-1.051#20</strain>
    </source>
</reference>
<organism evidence="1">
    <name type="scientific">Magallana gigas</name>
    <name type="common">Pacific oyster</name>
    <name type="synonym">Crassostrea gigas</name>
    <dbReference type="NCBI Taxonomy" id="29159"/>
    <lineage>
        <taxon>Eukaryota</taxon>
        <taxon>Metazoa</taxon>
        <taxon>Spiralia</taxon>
        <taxon>Lophotrochozoa</taxon>
        <taxon>Mollusca</taxon>
        <taxon>Bivalvia</taxon>
        <taxon>Autobranchia</taxon>
        <taxon>Pteriomorphia</taxon>
        <taxon>Ostreida</taxon>
        <taxon>Ostreoidea</taxon>
        <taxon>Ostreidae</taxon>
        <taxon>Magallana</taxon>
    </lineage>
</organism>
<accession>K1QUK9</accession>
<proteinExistence type="predicted"/>
<dbReference type="InParanoid" id="K1QUK9"/>
<dbReference type="SUPFAM" id="SSF52058">
    <property type="entry name" value="L domain-like"/>
    <property type="match status" value="1"/>
</dbReference>
<dbReference type="GO" id="GO:0010972">
    <property type="term" value="P:negative regulation of G2/M transition of mitotic cell cycle"/>
    <property type="evidence" value="ECO:0007669"/>
    <property type="project" value="InterPro"/>
</dbReference>
<dbReference type="InterPro" id="IPR003591">
    <property type="entry name" value="Leu-rich_rpt_typical-subtyp"/>
</dbReference>
<dbReference type="InterPro" id="IPR001611">
    <property type="entry name" value="Leu-rich_rpt"/>
</dbReference>
<dbReference type="InterPro" id="IPR031466">
    <property type="entry name" value="MIIP"/>
</dbReference>
<dbReference type="AlphaFoldDB" id="K1QUK9"/>
<dbReference type="PANTHER" id="PTHR34831">
    <property type="entry name" value="MIGRATION AND INVASION-INHIBITORY PROTEIN"/>
    <property type="match status" value="1"/>
</dbReference>
<dbReference type="PANTHER" id="PTHR34831:SF1">
    <property type="entry name" value="MIGRATION AND INVASION-INHIBITORY PROTEIN"/>
    <property type="match status" value="1"/>
</dbReference>
<dbReference type="SMART" id="SM00369">
    <property type="entry name" value="LRR_TYP"/>
    <property type="match status" value="6"/>
</dbReference>
<sequence length="660" mass="74776">MQDDSKKEKIYDRSIPYRKASSWRDVENETRKKVERESKAVSDKRNIIDRNVHVEGEDLVDLTKNSGLNFSYSRFDESELDFAKACVDESVDVEEPEQYYGRLQESGNDKRAARLIQESYKPKSILQTTGPKSLQKSLSRVSFLTSQDSLGSDIDPEGTHHLLGYDWIAALLDNDRGATNHPESYFDELREFRRLNRDECVNRFYMEGPESLFYESSDPEPVKEILQDTKVKPYIVNDRLFTEPLRNTLLPGEDIDSPEDRKTAKKPTLENPRFVRVSIPRSTLMSPHRVKPHRRKSLEDTDSFSISRHCMKGYENSVPSMVPTASNIGLRDASKGIKSKMQTTLTDAERIASSFPYAWDTSMADQLKPVKSSLYTSYQDMTLPYSMRSNIPGVGEESVRLKKATEDLLNSTYSLMYEMQNIKKNREIVLKQLLMSNNIINQLPSRAFANLKRLEQIDLKGCRIQTIANDTFAGLRTLTNLNLADNYLDKVPTNLPSSLNILYLNGNQIIALGENSFVNLVSLKNLYLGANKISEVNKLAFNGLVSLQKLHLVSNSISSLAAELFAPFGRLRERESQSLLCMAKDLKKWNGKRYGSLVKTETNTGTVAQACMEASSNKIGQKSYNLCESVLRTDRRGLSVNPCYEDSVTDRKPMGSNNGS</sequence>
<dbReference type="Pfam" id="PF15734">
    <property type="entry name" value="MIIP"/>
    <property type="match status" value="1"/>
</dbReference>
<name>K1QUK9_MAGGI</name>
<dbReference type="EMBL" id="JH818716">
    <property type="protein sequence ID" value="EKC37343.1"/>
    <property type="molecule type" value="Genomic_DNA"/>
</dbReference>
<dbReference type="PROSITE" id="PS51450">
    <property type="entry name" value="LRR"/>
    <property type="match status" value="1"/>
</dbReference>
<dbReference type="InterPro" id="IPR032675">
    <property type="entry name" value="LRR_dom_sf"/>
</dbReference>
<dbReference type="Gene3D" id="3.80.10.10">
    <property type="entry name" value="Ribonuclease Inhibitor"/>
    <property type="match status" value="2"/>
</dbReference>
<protein>
    <submittedName>
        <fullName evidence="1">Migration and invasion-inhibitory protein</fullName>
    </submittedName>
</protein>
<dbReference type="GO" id="GO:0030336">
    <property type="term" value="P:negative regulation of cell migration"/>
    <property type="evidence" value="ECO:0007669"/>
    <property type="project" value="InterPro"/>
</dbReference>
<gene>
    <name evidence="1" type="ORF">CGI_10023242</name>
</gene>
<dbReference type="HOGENOM" id="CLU_415772_0_0_1"/>